<gene>
    <name evidence="1" type="ORF">H5P30_18290</name>
</gene>
<comment type="caution">
    <text evidence="1">The sequence shown here is derived from an EMBL/GenBank/DDBJ whole genome shotgun (WGS) entry which is preliminary data.</text>
</comment>
<evidence type="ECO:0000313" key="1">
    <source>
        <dbReference type="EMBL" id="MBC2603733.1"/>
    </source>
</evidence>
<sequence length="73" mass="7966">MRSIRASGNLPGIRYVDSVVRLPFQSADVAQLKLSDYGTVASRVTLHRGMARISIFSLGSALRDSWLVQDDGS</sequence>
<dbReference type="RefSeq" id="WP_185694356.1">
    <property type="nucleotide sequence ID" value="NZ_JACHVA010000131.1"/>
</dbReference>
<protein>
    <submittedName>
        <fullName evidence="1">Uncharacterized protein</fullName>
    </submittedName>
</protein>
<dbReference type="EMBL" id="JACHVA010000131">
    <property type="protein sequence ID" value="MBC2603733.1"/>
    <property type="molecule type" value="Genomic_DNA"/>
</dbReference>
<dbReference type="AlphaFoldDB" id="A0A7X1B396"/>
<name>A0A7X1B396_9BACT</name>
<evidence type="ECO:0000313" key="2">
    <source>
        <dbReference type="Proteomes" id="UP000525652"/>
    </source>
</evidence>
<proteinExistence type="predicted"/>
<keyword evidence="2" id="KW-1185">Reference proteome</keyword>
<reference evidence="1 2" key="1">
    <citation type="submission" date="2020-07" db="EMBL/GenBank/DDBJ databases">
        <authorList>
            <person name="Feng X."/>
        </authorList>
    </citation>
    <scope>NUCLEOTIDE SEQUENCE [LARGE SCALE GENOMIC DNA]</scope>
    <source>
        <strain evidence="1 2">JCM14086</strain>
    </source>
</reference>
<organism evidence="1 2">
    <name type="scientific">Puniceicoccus vermicola</name>
    <dbReference type="NCBI Taxonomy" id="388746"/>
    <lineage>
        <taxon>Bacteria</taxon>
        <taxon>Pseudomonadati</taxon>
        <taxon>Verrucomicrobiota</taxon>
        <taxon>Opitutia</taxon>
        <taxon>Puniceicoccales</taxon>
        <taxon>Puniceicoccaceae</taxon>
        <taxon>Puniceicoccus</taxon>
    </lineage>
</organism>
<accession>A0A7X1B396</accession>
<dbReference type="Proteomes" id="UP000525652">
    <property type="component" value="Unassembled WGS sequence"/>
</dbReference>